<dbReference type="RefSeq" id="XP_033593017.1">
    <property type="nucleotide sequence ID" value="XM_033737890.1"/>
</dbReference>
<dbReference type="AlphaFoldDB" id="A0A6A6Q1T5"/>
<dbReference type="Proteomes" id="UP000799767">
    <property type="component" value="Unassembled WGS sequence"/>
</dbReference>
<sequence length="441" mass="48947">MAPGDPRPRPPRPASRIVKPGGNNGPKARQDTQQQPGDKDAETIAYIKRVLCSDKTRTPTQRDHSTASTSLDELLPPLTSSNDVDIQLYAIIAVVLDQFVQSWYQRITVDHDFIDEIINIIAHCTRGIEQRLKHLDLQELLLDELPALFCAHIEAFTIALNACSDDRPSSDARHIFHSLRPNPALTPPPDNPTDAAKQQENESAWAQLLVSRILPLVLPPEDLQNPCLHVLVSEVFSQIILCNAVLGRGSEAWVIWEGVTKLIKSLTQPSVPSPEAQVAQPVDRLQQFGLLSSAENITIATQQAREPRRIDNVARAFWSVLQTLSLGWLILRAVIDALMHDSSIPPRSIRRPEAHPTNKLSLAASYDDAHRDPSLQPSLNSNGRADDDKPAVVEMRVWTCVAKLAALERRMPWLHGLVSLLQWLVLNGPGKVCRLDGALDR</sequence>
<dbReference type="InterPro" id="IPR051837">
    <property type="entry name" value="SortingNexin/PXDomain-PKLike"/>
</dbReference>
<evidence type="ECO:0000259" key="4">
    <source>
        <dbReference type="PROSITE" id="PS51207"/>
    </source>
</evidence>
<evidence type="ECO:0000256" key="1">
    <source>
        <dbReference type="ARBA" id="ARBA00004496"/>
    </source>
</evidence>
<dbReference type="SMART" id="SM00313">
    <property type="entry name" value="PXA"/>
    <property type="match status" value="1"/>
</dbReference>
<proteinExistence type="predicted"/>
<organism evidence="5 6">
    <name type="scientific">Neohortaea acidophila</name>
    <dbReference type="NCBI Taxonomy" id="245834"/>
    <lineage>
        <taxon>Eukaryota</taxon>
        <taxon>Fungi</taxon>
        <taxon>Dikarya</taxon>
        <taxon>Ascomycota</taxon>
        <taxon>Pezizomycotina</taxon>
        <taxon>Dothideomycetes</taxon>
        <taxon>Dothideomycetidae</taxon>
        <taxon>Mycosphaerellales</taxon>
        <taxon>Teratosphaeriaceae</taxon>
        <taxon>Neohortaea</taxon>
    </lineage>
</organism>
<evidence type="ECO:0000313" key="5">
    <source>
        <dbReference type="EMBL" id="KAF2486448.1"/>
    </source>
</evidence>
<evidence type="ECO:0000256" key="2">
    <source>
        <dbReference type="ARBA" id="ARBA00022490"/>
    </source>
</evidence>
<feature type="region of interest" description="Disordered" evidence="3">
    <location>
        <begin position="1"/>
        <end position="40"/>
    </location>
</feature>
<reference evidence="5" key="1">
    <citation type="journal article" date="2020" name="Stud. Mycol.">
        <title>101 Dothideomycetes genomes: a test case for predicting lifestyles and emergence of pathogens.</title>
        <authorList>
            <person name="Haridas S."/>
            <person name="Albert R."/>
            <person name="Binder M."/>
            <person name="Bloem J."/>
            <person name="Labutti K."/>
            <person name="Salamov A."/>
            <person name="Andreopoulos B."/>
            <person name="Baker S."/>
            <person name="Barry K."/>
            <person name="Bills G."/>
            <person name="Bluhm B."/>
            <person name="Cannon C."/>
            <person name="Castanera R."/>
            <person name="Culley D."/>
            <person name="Daum C."/>
            <person name="Ezra D."/>
            <person name="Gonzalez J."/>
            <person name="Henrissat B."/>
            <person name="Kuo A."/>
            <person name="Liang C."/>
            <person name="Lipzen A."/>
            <person name="Lutzoni F."/>
            <person name="Magnuson J."/>
            <person name="Mondo S."/>
            <person name="Nolan M."/>
            <person name="Ohm R."/>
            <person name="Pangilinan J."/>
            <person name="Park H.-J."/>
            <person name="Ramirez L."/>
            <person name="Alfaro M."/>
            <person name="Sun H."/>
            <person name="Tritt A."/>
            <person name="Yoshinaga Y."/>
            <person name="Zwiers L.-H."/>
            <person name="Turgeon B."/>
            <person name="Goodwin S."/>
            <person name="Spatafora J."/>
            <person name="Crous P."/>
            <person name="Grigoriev I."/>
        </authorList>
    </citation>
    <scope>NUCLEOTIDE SEQUENCE</scope>
    <source>
        <strain evidence="5">CBS 113389</strain>
    </source>
</reference>
<name>A0A6A6Q1T5_9PEZI</name>
<dbReference type="PROSITE" id="PS51207">
    <property type="entry name" value="PXA"/>
    <property type="match status" value="1"/>
</dbReference>
<keyword evidence="6" id="KW-1185">Reference proteome</keyword>
<dbReference type="EMBL" id="MU001632">
    <property type="protein sequence ID" value="KAF2486448.1"/>
    <property type="molecule type" value="Genomic_DNA"/>
</dbReference>
<dbReference type="GeneID" id="54478892"/>
<protein>
    <submittedName>
        <fullName evidence="5">PXA domain-containing protein</fullName>
    </submittedName>
</protein>
<dbReference type="InterPro" id="IPR003114">
    <property type="entry name" value="Phox_assoc"/>
</dbReference>
<dbReference type="GO" id="GO:0005769">
    <property type="term" value="C:early endosome"/>
    <property type="evidence" value="ECO:0007669"/>
    <property type="project" value="TreeGrafter"/>
</dbReference>
<gene>
    <name evidence="5" type="ORF">BDY17DRAFT_331833</name>
</gene>
<dbReference type="PANTHER" id="PTHR22999">
    <property type="entry name" value="PX SERINE/THREONINE KINASE PXK"/>
    <property type="match status" value="1"/>
</dbReference>
<dbReference type="GO" id="GO:0045022">
    <property type="term" value="P:early endosome to late endosome transport"/>
    <property type="evidence" value="ECO:0007669"/>
    <property type="project" value="TreeGrafter"/>
</dbReference>
<dbReference type="PANTHER" id="PTHR22999:SF23">
    <property type="entry name" value="SORTING NEXIN-16"/>
    <property type="match status" value="1"/>
</dbReference>
<feature type="domain" description="PXA" evidence="4">
    <location>
        <begin position="81"/>
        <end position="267"/>
    </location>
</feature>
<dbReference type="GO" id="GO:0035091">
    <property type="term" value="F:phosphatidylinositol binding"/>
    <property type="evidence" value="ECO:0007669"/>
    <property type="project" value="TreeGrafter"/>
</dbReference>
<dbReference type="Pfam" id="PF02194">
    <property type="entry name" value="PXA"/>
    <property type="match status" value="1"/>
</dbReference>
<evidence type="ECO:0000313" key="6">
    <source>
        <dbReference type="Proteomes" id="UP000799767"/>
    </source>
</evidence>
<dbReference type="OrthoDB" id="5582218at2759"/>
<dbReference type="GO" id="GO:0005770">
    <property type="term" value="C:late endosome"/>
    <property type="evidence" value="ECO:0007669"/>
    <property type="project" value="TreeGrafter"/>
</dbReference>
<evidence type="ECO:0000256" key="3">
    <source>
        <dbReference type="SAM" id="MobiDB-lite"/>
    </source>
</evidence>
<accession>A0A6A6Q1T5</accession>
<keyword evidence="2" id="KW-0963">Cytoplasm</keyword>
<comment type="subcellular location">
    <subcellularLocation>
        <location evidence="1">Cytoplasm</location>
    </subcellularLocation>
</comment>
<feature type="region of interest" description="Disordered" evidence="3">
    <location>
        <begin position="365"/>
        <end position="387"/>
    </location>
</feature>
<feature type="region of interest" description="Disordered" evidence="3">
    <location>
        <begin position="178"/>
        <end position="199"/>
    </location>
</feature>